<evidence type="ECO:0000313" key="3">
    <source>
        <dbReference type="Proteomes" id="UP000609879"/>
    </source>
</evidence>
<dbReference type="SUPFAM" id="SSF51445">
    <property type="entry name" value="(Trans)glycosidases"/>
    <property type="match status" value="1"/>
</dbReference>
<accession>A0ABQ3Y1P9</accession>
<evidence type="ECO:0000256" key="1">
    <source>
        <dbReference type="SAM" id="Phobius"/>
    </source>
</evidence>
<gene>
    <name evidence="2" type="ORF">Ade02nite_25590</name>
</gene>
<dbReference type="Gene3D" id="3.20.20.80">
    <property type="entry name" value="Glycosidases"/>
    <property type="match status" value="1"/>
</dbReference>
<dbReference type="Proteomes" id="UP000609879">
    <property type="component" value="Unassembled WGS sequence"/>
</dbReference>
<dbReference type="EMBL" id="BOMI01000043">
    <property type="protein sequence ID" value="GID73918.1"/>
    <property type="molecule type" value="Genomic_DNA"/>
</dbReference>
<dbReference type="InterPro" id="IPR017853">
    <property type="entry name" value="GH"/>
</dbReference>
<evidence type="ECO:0000313" key="2">
    <source>
        <dbReference type="EMBL" id="GID73918.1"/>
    </source>
</evidence>
<proteinExistence type="predicted"/>
<keyword evidence="3" id="KW-1185">Reference proteome</keyword>
<keyword evidence="1" id="KW-0472">Membrane</keyword>
<feature type="transmembrane region" description="Helical" evidence="1">
    <location>
        <begin position="32"/>
        <end position="50"/>
    </location>
</feature>
<organism evidence="2 3">
    <name type="scientific">Paractinoplanes deccanensis</name>
    <dbReference type="NCBI Taxonomy" id="113561"/>
    <lineage>
        <taxon>Bacteria</taxon>
        <taxon>Bacillati</taxon>
        <taxon>Actinomycetota</taxon>
        <taxon>Actinomycetes</taxon>
        <taxon>Micromonosporales</taxon>
        <taxon>Micromonosporaceae</taxon>
        <taxon>Paractinoplanes</taxon>
    </lineage>
</organism>
<keyword evidence="1" id="KW-1133">Transmembrane helix</keyword>
<sequence length="736" mass="79973">MATLSSDNASVGDFPSQFVSAPARPRFGRVKAIVVGVFAISLCLLLAGGTSTPAVNSPAFLISGMREIPSPPLGSSWAPAPREAGGLRMVAGADGQTFQLHTAGGDRTFLPGVDLSDTTPGHLPGEPAISAAQYRAWFAAMGWLGIRVVRIYKIHPPAFYEQLAAYNQDNPERPLYLVQGVAMPDESYIGKKNLFDATVTTTFRQELEAAAQAVAGDFSRSTRPGRPGGVWNTDVTPWLAGWIIGTELDPAAAAASDKRNAASKRYQGKYFRNTPKSTPTERWFAARMDELAGYVAKKGVSQPIAFVNWPTTDPLRHPAEPLDQEDLLQLDANHVLPTADWPAGTFASYHAYPYYPDFLRYESDLVAFQYQGQSDPYAGYVAALRKHHGTMPTMITEFGVPSSIGSAHDGPLGRSQGDHSEQEAMRINADLLRMMKDQGLAGGFLFGWMDEWYRYTWNTVGHQDGARRKLWHDPLTNEQHFGVLAMDASGPRDAAEQQLFDGGDAWPARKVTAEIDEAYVHLDVELAKSPPGSMIIGFDVLDGITGPPMAGSTDRRPDAVFALNLVGHTGQAYVRDQLDPLKLDFTVPASVRGPAPAGWKPFELITNRAHTVPTTGAKLPIELQNAGLLVHGTWDPAKDEADSRALWHLDDDRLAVRVPWAMLGFADPSTRRVAVPQKGNLTLQASPGVTVSLTASGTEQAIGQVKWPNWNRANYAERLKQGAERLRDAALSTANG</sequence>
<reference evidence="2 3" key="1">
    <citation type="submission" date="2021-01" db="EMBL/GenBank/DDBJ databases">
        <title>Whole genome shotgun sequence of Actinoplanes deccanensis NBRC 13994.</title>
        <authorList>
            <person name="Komaki H."/>
            <person name="Tamura T."/>
        </authorList>
    </citation>
    <scope>NUCLEOTIDE SEQUENCE [LARGE SCALE GENOMIC DNA]</scope>
    <source>
        <strain evidence="2 3">NBRC 13994</strain>
    </source>
</reference>
<comment type="caution">
    <text evidence="2">The sequence shown here is derived from an EMBL/GenBank/DDBJ whole genome shotgun (WGS) entry which is preliminary data.</text>
</comment>
<protein>
    <submittedName>
        <fullName evidence="2">Uncharacterized protein</fullName>
    </submittedName>
</protein>
<name>A0ABQ3Y1P9_9ACTN</name>
<keyword evidence="1" id="KW-0812">Transmembrane</keyword>